<name>A0ABN8RVC4_9CNID</name>
<gene>
    <name evidence="1" type="ORF">PLOB_00028027</name>
</gene>
<accession>A0ABN8RVC4</accession>
<reference evidence="1 2" key="1">
    <citation type="submission" date="2022-05" db="EMBL/GenBank/DDBJ databases">
        <authorList>
            <consortium name="Genoscope - CEA"/>
            <person name="William W."/>
        </authorList>
    </citation>
    <scope>NUCLEOTIDE SEQUENCE [LARGE SCALE GENOMIC DNA]</scope>
</reference>
<protein>
    <submittedName>
        <fullName evidence="1">Uncharacterized protein</fullName>
    </submittedName>
</protein>
<feature type="non-terminal residue" evidence="1">
    <location>
        <position position="1"/>
    </location>
</feature>
<comment type="caution">
    <text evidence="1">The sequence shown here is derived from an EMBL/GenBank/DDBJ whole genome shotgun (WGS) entry which is preliminary data.</text>
</comment>
<organism evidence="1 2">
    <name type="scientific">Porites lobata</name>
    <dbReference type="NCBI Taxonomy" id="104759"/>
    <lineage>
        <taxon>Eukaryota</taxon>
        <taxon>Metazoa</taxon>
        <taxon>Cnidaria</taxon>
        <taxon>Anthozoa</taxon>
        <taxon>Hexacorallia</taxon>
        <taxon>Scleractinia</taxon>
        <taxon>Fungiina</taxon>
        <taxon>Poritidae</taxon>
        <taxon>Porites</taxon>
    </lineage>
</organism>
<keyword evidence="2" id="KW-1185">Reference proteome</keyword>
<evidence type="ECO:0000313" key="1">
    <source>
        <dbReference type="EMBL" id="CAH3183083.1"/>
    </source>
</evidence>
<dbReference type="Proteomes" id="UP001159405">
    <property type="component" value="Unassembled WGS sequence"/>
</dbReference>
<dbReference type="EMBL" id="CALNXK010000342">
    <property type="protein sequence ID" value="CAH3183083.1"/>
    <property type="molecule type" value="Genomic_DNA"/>
</dbReference>
<evidence type="ECO:0000313" key="2">
    <source>
        <dbReference type="Proteomes" id="UP001159405"/>
    </source>
</evidence>
<sequence length="141" mass="16433">CKEWEFLVREVFGCNLGTGDYGHITTEHASMLFRNHLSLREYSNQGFEAAHSSQCQLYSKATSHDRHGHATSIQQILQHFFCEKLLFLRLCFRMAIESMEKETGKEVQRRLEFWLGRLREIEERYVELSEKCVGGSVAKGK</sequence>
<proteinExistence type="predicted"/>